<keyword evidence="1" id="KW-0812">Transmembrane</keyword>
<keyword evidence="1" id="KW-1133">Transmembrane helix</keyword>
<dbReference type="PANTHER" id="PTHR37019:SF1">
    <property type="entry name" value="EXPERA DOMAIN-CONTAINING PROTEIN"/>
    <property type="match status" value="1"/>
</dbReference>
<dbReference type="EMBL" id="ML978316">
    <property type="protein sequence ID" value="KAF2023948.1"/>
    <property type="molecule type" value="Genomic_DNA"/>
</dbReference>
<feature type="domain" description="DUF7704" evidence="2">
    <location>
        <begin position="6"/>
        <end position="144"/>
    </location>
</feature>
<dbReference type="Proteomes" id="UP000799777">
    <property type="component" value="Unassembled WGS sequence"/>
</dbReference>
<keyword evidence="1" id="KW-0472">Membrane</keyword>
<feature type="transmembrane region" description="Helical" evidence="1">
    <location>
        <begin position="125"/>
        <end position="146"/>
    </location>
</feature>
<name>A0A9P4GWF2_9PLEO</name>
<evidence type="ECO:0000313" key="3">
    <source>
        <dbReference type="EMBL" id="KAF2023948.1"/>
    </source>
</evidence>
<reference evidence="3" key="1">
    <citation type="journal article" date="2020" name="Stud. Mycol.">
        <title>101 Dothideomycetes genomes: a test case for predicting lifestyles and emergence of pathogens.</title>
        <authorList>
            <person name="Haridas S."/>
            <person name="Albert R."/>
            <person name="Binder M."/>
            <person name="Bloem J."/>
            <person name="Labutti K."/>
            <person name="Salamov A."/>
            <person name="Andreopoulos B."/>
            <person name="Baker S."/>
            <person name="Barry K."/>
            <person name="Bills G."/>
            <person name="Bluhm B."/>
            <person name="Cannon C."/>
            <person name="Castanera R."/>
            <person name="Culley D."/>
            <person name="Daum C."/>
            <person name="Ezra D."/>
            <person name="Gonzalez J."/>
            <person name="Henrissat B."/>
            <person name="Kuo A."/>
            <person name="Liang C."/>
            <person name="Lipzen A."/>
            <person name="Lutzoni F."/>
            <person name="Magnuson J."/>
            <person name="Mondo S."/>
            <person name="Nolan M."/>
            <person name="Ohm R."/>
            <person name="Pangilinan J."/>
            <person name="Park H.-J."/>
            <person name="Ramirez L."/>
            <person name="Alfaro M."/>
            <person name="Sun H."/>
            <person name="Tritt A."/>
            <person name="Yoshinaga Y."/>
            <person name="Zwiers L.-H."/>
            <person name="Turgeon B."/>
            <person name="Goodwin S."/>
            <person name="Spatafora J."/>
            <person name="Crous P."/>
            <person name="Grigoriev I."/>
        </authorList>
    </citation>
    <scope>NUCLEOTIDE SEQUENCE</scope>
    <source>
        <strain evidence="3">CBS 110217</strain>
    </source>
</reference>
<organism evidence="3 4">
    <name type="scientific">Setomelanomma holmii</name>
    <dbReference type="NCBI Taxonomy" id="210430"/>
    <lineage>
        <taxon>Eukaryota</taxon>
        <taxon>Fungi</taxon>
        <taxon>Dikarya</taxon>
        <taxon>Ascomycota</taxon>
        <taxon>Pezizomycotina</taxon>
        <taxon>Dothideomycetes</taxon>
        <taxon>Pleosporomycetidae</taxon>
        <taxon>Pleosporales</taxon>
        <taxon>Pleosporineae</taxon>
        <taxon>Phaeosphaeriaceae</taxon>
        <taxon>Setomelanomma</taxon>
    </lineage>
</organism>
<evidence type="ECO:0000313" key="4">
    <source>
        <dbReference type="Proteomes" id="UP000799777"/>
    </source>
</evidence>
<evidence type="ECO:0000256" key="1">
    <source>
        <dbReference type="SAM" id="Phobius"/>
    </source>
</evidence>
<evidence type="ECO:0000259" key="2">
    <source>
        <dbReference type="Pfam" id="PF24803"/>
    </source>
</evidence>
<feature type="transmembrane region" description="Helical" evidence="1">
    <location>
        <begin position="85"/>
        <end position="105"/>
    </location>
</feature>
<sequence>MSLRAQIPSVYWYFCTLIDPLLSLSAVYMNYFQSSLFMDPGFAASSPYGKITPSHLFLMHQFGGTFAAWAFMMTTMLRETSDMKVWTRFQTALAFTDVAVLYSQVRALETQGRLGWGMLRWEESSNAIIVVVILAIRLSFVAGVGFTKNGAVKKSD</sequence>
<comment type="caution">
    <text evidence="3">The sequence shown here is derived from an EMBL/GenBank/DDBJ whole genome shotgun (WGS) entry which is preliminary data.</text>
</comment>
<feature type="transmembrane region" description="Helical" evidence="1">
    <location>
        <begin position="12"/>
        <end position="31"/>
    </location>
</feature>
<feature type="transmembrane region" description="Helical" evidence="1">
    <location>
        <begin position="51"/>
        <end position="73"/>
    </location>
</feature>
<dbReference type="PANTHER" id="PTHR37019">
    <property type="entry name" value="CHROMOSOME 1, WHOLE GENOME SHOTGUN SEQUENCE"/>
    <property type="match status" value="1"/>
</dbReference>
<keyword evidence="4" id="KW-1185">Reference proteome</keyword>
<gene>
    <name evidence="3" type="ORF">EK21DRAFT_105014</name>
</gene>
<dbReference type="InterPro" id="IPR056121">
    <property type="entry name" value="DUF7704"/>
</dbReference>
<accession>A0A9P4GWF2</accession>
<dbReference type="Pfam" id="PF24803">
    <property type="entry name" value="DUF7704"/>
    <property type="match status" value="1"/>
</dbReference>
<protein>
    <recommendedName>
        <fullName evidence="2">DUF7704 domain-containing protein</fullName>
    </recommendedName>
</protein>
<dbReference type="AlphaFoldDB" id="A0A9P4GWF2"/>
<dbReference type="OrthoDB" id="5313995at2759"/>
<proteinExistence type="predicted"/>